<reference evidence="2" key="1">
    <citation type="journal article" date="2022" name="Mol. Ecol. Resour.">
        <title>The genomes of chicory, endive, great burdock and yacon provide insights into Asteraceae palaeo-polyploidization history and plant inulin production.</title>
        <authorList>
            <person name="Fan W."/>
            <person name="Wang S."/>
            <person name="Wang H."/>
            <person name="Wang A."/>
            <person name="Jiang F."/>
            <person name="Liu H."/>
            <person name="Zhao H."/>
            <person name="Xu D."/>
            <person name="Zhang Y."/>
        </authorList>
    </citation>
    <scope>NUCLEOTIDE SEQUENCE [LARGE SCALE GENOMIC DNA]</scope>
    <source>
        <strain evidence="2">cv. Yunnan</strain>
    </source>
</reference>
<reference evidence="1 2" key="2">
    <citation type="journal article" date="2022" name="Mol. Ecol. Resour.">
        <title>The genomes of chicory, endive, great burdock and yacon provide insights into Asteraceae paleo-polyploidization history and plant inulin production.</title>
        <authorList>
            <person name="Fan W."/>
            <person name="Wang S."/>
            <person name="Wang H."/>
            <person name="Wang A."/>
            <person name="Jiang F."/>
            <person name="Liu H."/>
            <person name="Zhao H."/>
            <person name="Xu D."/>
            <person name="Zhang Y."/>
        </authorList>
    </citation>
    <scope>NUCLEOTIDE SEQUENCE [LARGE SCALE GENOMIC DNA]</scope>
    <source>
        <strain evidence="2">cv. Yunnan</strain>
        <tissue evidence="1">Leaves</tissue>
    </source>
</reference>
<keyword evidence="2" id="KW-1185">Reference proteome</keyword>
<proteinExistence type="predicted"/>
<protein>
    <submittedName>
        <fullName evidence="1">Uncharacterized protein</fullName>
    </submittedName>
</protein>
<dbReference type="Proteomes" id="UP001056120">
    <property type="component" value="Linkage Group LG07"/>
</dbReference>
<accession>A0ACB9IT83</accession>
<evidence type="ECO:0000313" key="2">
    <source>
        <dbReference type="Proteomes" id="UP001056120"/>
    </source>
</evidence>
<evidence type="ECO:0000313" key="1">
    <source>
        <dbReference type="EMBL" id="KAI3810661.1"/>
    </source>
</evidence>
<gene>
    <name evidence="1" type="ORF">L1987_20283</name>
</gene>
<organism evidence="1 2">
    <name type="scientific">Smallanthus sonchifolius</name>
    <dbReference type="NCBI Taxonomy" id="185202"/>
    <lineage>
        <taxon>Eukaryota</taxon>
        <taxon>Viridiplantae</taxon>
        <taxon>Streptophyta</taxon>
        <taxon>Embryophyta</taxon>
        <taxon>Tracheophyta</taxon>
        <taxon>Spermatophyta</taxon>
        <taxon>Magnoliopsida</taxon>
        <taxon>eudicotyledons</taxon>
        <taxon>Gunneridae</taxon>
        <taxon>Pentapetalae</taxon>
        <taxon>asterids</taxon>
        <taxon>campanulids</taxon>
        <taxon>Asterales</taxon>
        <taxon>Asteraceae</taxon>
        <taxon>Asteroideae</taxon>
        <taxon>Heliantheae alliance</taxon>
        <taxon>Millerieae</taxon>
        <taxon>Smallanthus</taxon>
    </lineage>
</organism>
<sequence>MTELKDLLTNFRIIDGGYVAFAGDKKGGKITRQGTECNGTLTLEKVNLVPDLCYNLMSVSQVCDKQLSVRFNKVECLFLKPGVIVPEDLVLLRTPRRNNTYIFDTNYPETKPLGLACCQKLLILGHCYSNVDLSM</sequence>
<dbReference type="EMBL" id="CM042024">
    <property type="protein sequence ID" value="KAI3810661.1"/>
    <property type="molecule type" value="Genomic_DNA"/>
</dbReference>
<comment type="caution">
    <text evidence="1">The sequence shown here is derived from an EMBL/GenBank/DDBJ whole genome shotgun (WGS) entry which is preliminary data.</text>
</comment>
<name>A0ACB9IT83_9ASTR</name>